<feature type="compositionally biased region" description="Polar residues" evidence="1">
    <location>
        <begin position="156"/>
        <end position="170"/>
    </location>
</feature>
<dbReference type="Proteomes" id="UP000038009">
    <property type="component" value="Unassembled WGS sequence"/>
</dbReference>
<evidence type="ECO:0000313" key="3">
    <source>
        <dbReference type="Proteomes" id="UP000038009"/>
    </source>
</evidence>
<feature type="region of interest" description="Disordered" evidence="1">
    <location>
        <begin position="214"/>
        <end position="233"/>
    </location>
</feature>
<reference evidence="2 3" key="1">
    <citation type="journal article" date="2015" name="PLoS Pathog.">
        <title>Leptomonas seymouri: Adaptations to the Dixenous Life Cycle Analyzed by Genome Sequencing, Transcriptome Profiling and Co-infection with Leishmania donovani.</title>
        <authorList>
            <person name="Kraeva N."/>
            <person name="Butenko A."/>
            <person name="Hlavacova J."/>
            <person name="Kostygov A."/>
            <person name="Myskova J."/>
            <person name="Grybchuk D."/>
            <person name="Lestinova T."/>
            <person name="Votypka J."/>
            <person name="Volf P."/>
            <person name="Opperdoes F."/>
            <person name="Flegontov P."/>
            <person name="Lukes J."/>
            <person name="Yurchenko V."/>
        </authorList>
    </citation>
    <scope>NUCLEOTIDE SEQUENCE [LARGE SCALE GENOMIC DNA]</scope>
    <source>
        <strain evidence="2 3">ATCC 30220</strain>
    </source>
</reference>
<evidence type="ECO:0000256" key="1">
    <source>
        <dbReference type="SAM" id="MobiDB-lite"/>
    </source>
</evidence>
<feature type="compositionally biased region" description="Low complexity" evidence="1">
    <location>
        <begin position="113"/>
        <end position="132"/>
    </location>
</feature>
<accession>A0A0N1PE66</accession>
<dbReference type="OMA" id="QQCARVE"/>
<evidence type="ECO:0000313" key="2">
    <source>
        <dbReference type="EMBL" id="KPI89791.1"/>
    </source>
</evidence>
<feature type="region of interest" description="Disordered" evidence="1">
    <location>
        <begin position="108"/>
        <end position="137"/>
    </location>
</feature>
<protein>
    <submittedName>
        <fullName evidence="2">Uncharacterized protein</fullName>
    </submittedName>
</protein>
<keyword evidence="3" id="KW-1185">Reference proteome</keyword>
<feature type="region of interest" description="Disordered" evidence="1">
    <location>
        <begin position="585"/>
        <end position="635"/>
    </location>
</feature>
<organism evidence="2 3">
    <name type="scientific">Leptomonas seymouri</name>
    <dbReference type="NCBI Taxonomy" id="5684"/>
    <lineage>
        <taxon>Eukaryota</taxon>
        <taxon>Discoba</taxon>
        <taxon>Euglenozoa</taxon>
        <taxon>Kinetoplastea</taxon>
        <taxon>Metakinetoplastina</taxon>
        <taxon>Trypanosomatida</taxon>
        <taxon>Trypanosomatidae</taxon>
        <taxon>Leishmaniinae</taxon>
        <taxon>Leptomonas</taxon>
    </lineage>
</organism>
<feature type="region of interest" description="Disordered" evidence="1">
    <location>
        <begin position="150"/>
        <end position="184"/>
    </location>
</feature>
<name>A0A0N1PE66_LEPSE</name>
<comment type="caution">
    <text evidence="2">The sequence shown here is derived from an EMBL/GenBank/DDBJ whole genome shotgun (WGS) entry which is preliminary data.</text>
</comment>
<dbReference type="VEuPathDB" id="TriTrypDB:Lsey_0016_0080"/>
<dbReference type="OrthoDB" id="246474at2759"/>
<dbReference type="EMBL" id="LJSK01000016">
    <property type="protein sequence ID" value="KPI89791.1"/>
    <property type="molecule type" value="Genomic_DNA"/>
</dbReference>
<dbReference type="AlphaFoldDB" id="A0A0N1PE66"/>
<proteinExistence type="predicted"/>
<sequence>MATNEEVFSNSTADTFAAETSFYSLPYVATLQQYTAVAYQPTLHAVTSSTGSSGVSGDGFTECVTRLRLETERRVAGQLRTALLQEQAAARSKGKDCKAHANAETDVETATLGESVGSAAGPSPGSRVSSAATGLGSSFRKPLQRSFRQLSAGVGSRNSIQSGGLNSPSMGKQEGKETSSSSPAAPVGAVMAVKLLREGLARSFGWPLPSSTLFSEGRQQSKPEGGGCSNSSNSAQLKGLADTLLSRRSFVHVAAASVSTPLVNVPFASTPLYMELADEEGRQDILLEWMEDVLIFALRQNFNALQTQCLILDSILALQAVEETHTKEGGAEEESDAAWEKRVTEALQDVLCTQTCPTVTRIIETVQQRQLVEREVPDPVQLAEIEYKRQKVTSQKALAFLDAAQAGIPLVKLNFMEDVNVEVEKDATLPALFSMAEAASIVEFITRSVVMHRRLWRLVLAESPSTTAKRPLRPVVEVPLCAYVEDVPSVFLPPLSAFYPVKRQKEVDAQRGVYNDCVAEKRSLFAAKYELPLAALSAEEVAERQALLAAAKQAAADDRDAALNVQECAHVEKAFHLRLQDTMQHNSRLSRGDSASALASAQGKGEGAPAANPMPILSISAPDTTKRKVRSGNAGAKTSMSLSNLLGQSALSADAAAAVQLPPDAAFMLADVEKRVERIAAAVESLPTGNTTGAAGRGKQRKR</sequence>
<gene>
    <name evidence="2" type="ORF">ABL78_1054</name>
</gene>